<proteinExistence type="predicted"/>
<dbReference type="EMBL" id="JACBAZ010000003">
    <property type="protein sequence ID" value="NWK55660.1"/>
    <property type="molecule type" value="Genomic_DNA"/>
</dbReference>
<evidence type="ECO:0000313" key="1">
    <source>
        <dbReference type="EMBL" id="NWK55660.1"/>
    </source>
</evidence>
<dbReference type="RefSeq" id="WP_178932207.1">
    <property type="nucleotide sequence ID" value="NZ_JACBAZ010000003.1"/>
</dbReference>
<organism evidence="1 2">
    <name type="scientific">Oceaniferula marina</name>
    <dbReference type="NCBI Taxonomy" id="2748318"/>
    <lineage>
        <taxon>Bacteria</taxon>
        <taxon>Pseudomonadati</taxon>
        <taxon>Verrucomicrobiota</taxon>
        <taxon>Verrucomicrobiia</taxon>
        <taxon>Verrucomicrobiales</taxon>
        <taxon>Verrucomicrobiaceae</taxon>
        <taxon>Oceaniferula</taxon>
    </lineage>
</organism>
<gene>
    <name evidence="1" type="ORF">HW115_08555</name>
</gene>
<name>A0A851GLL3_9BACT</name>
<reference evidence="1 2" key="1">
    <citation type="submission" date="2020-07" db="EMBL/GenBank/DDBJ databases">
        <title>Roseicoccus Jingziensis gen. nov., sp. nov., isolated from coastal seawater.</title>
        <authorList>
            <person name="Feng X."/>
        </authorList>
    </citation>
    <scope>NUCLEOTIDE SEQUENCE [LARGE SCALE GENOMIC DNA]</scope>
    <source>
        <strain evidence="1 2">N1E253</strain>
    </source>
</reference>
<dbReference type="Proteomes" id="UP000557872">
    <property type="component" value="Unassembled WGS sequence"/>
</dbReference>
<keyword evidence="2" id="KW-1185">Reference proteome</keyword>
<dbReference type="AlphaFoldDB" id="A0A851GLL3"/>
<sequence>MAITSQSYFAALRDYLNTDGYEVTEVEGEKIVIKDKVYWPGQTKTKPQKVRLIVPGEALVINLDKKNNRGNSDPMFHFLEDESKPWAKRCDFVIFHLHRSQISAICIEFKSGSFPESLPDQMKAGSAWCRSLYSIIKHYTGKSKRLRITKYVLSCHLSPERFLDNDNKYLKKDHTIRHYHYNDIDGMSLLDLDNSHVETIG</sequence>
<accession>A0A851GLL3</accession>
<protein>
    <submittedName>
        <fullName evidence="1">Uncharacterized protein</fullName>
    </submittedName>
</protein>
<comment type="caution">
    <text evidence="1">The sequence shown here is derived from an EMBL/GenBank/DDBJ whole genome shotgun (WGS) entry which is preliminary data.</text>
</comment>
<evidence type="ECO:0000313" key="2">
    <source>
        <dbReference type="Proteomes" id="UP000557872"/>
    </source>
</evidence>